<keyword evidence="4" id="KW-0804">Transcription</keyword>
<dbReference type="SMART" id="SM00353">
    <property type="entry name" value="HLH"/>
    <property type="match status" value="1"/>
</dbReference>
<proteinExistence type="predicted"/>
<reference evidence="11" key="1">
    <citation type="journal article" date="2015" name="Nat. Genet.">
        <title>The genome and transcriptome of the zoonotic hookworm Ancylostoma ceylanicum identify infection-specific gene families.</title>
        <authorList>
            <person name="Schwarz E.M."/>
            <person name="Hu Y."/>
            <person name="Antoshechkin I."/>
            <person name="Miller M.M."/>
            <person name="Sternberg P.W."/>
            <person name="Aroian R.V."/>
        </authorList>
    </citation>
    <scope>NUCLEOTIDE SEQUENCE</scope>
    <source>
        <strain evidence="11">HY135</strain>
    </source>
</reference>
<evidence type="ECO:0000313" key="11">
    <source>
        <dbReference type="Proteomes" id="UP000024635"/>
    </source>
</evidence>
<evidence type="ECO:0000256" key="4">
    <source>
        <dbReference type="ARBA" id="ARBA00023163"/>
    </source>
</evidence>
<dbReference type="SUPFAM" id="SSF47459">
    <property type="entry name" value="HLH, helix-loop-helix DNA-binding domain"/>
    <property type="match status" value="1"/>
</dbReference>
<comment type="subcellular location">
    <subcellularLocation>
        <location evidence="1">Nucleus</location>
    </subcellularLocation>
</comment>
<comment type="caution">
    <text evidence="10">The sequence shown here is derived from an EMBL/GenBank/DDBJ whole genome shotgun (WGS) entry which is preliminary data.</text>
</comment>
<feature type="region of interest" description="Disordered" evidence="7">
    <location>
        <begin position="225"/>
        <end position="252"/>
    </location>
</feature>
<dbReference type="PANTHER" id="PTHR15741">
    <property type="entry name" value="BASIC HELIX-LOOP-HELIX ZIP TRANSCRIPTION FACTOR"/>
    <property type="match status" value="1"/>
</dbReference>
<dbReference type="Proteomes" id="UP000024635">
    <property type="component" value="Unassembled WGS sequence"/>
</dbReference>
<keyword evidence="6" id="KW-0175">Coiled coil</keyword>
<feature type="domain" description="BHLH" evidence="9">
    <location>
        <begin position="105"/>
        <end position="156"/>
    </location>
</feature>
<evidence type="ECO:0000313" key="10">
    <source>
        <dbReference type="EMBL" id="EYC03853.1"/>
    </source>
</evidence>
<feature type="compositionally biased region" description="Pro residues" evidence="7">
    <location>
        <begin position="349"/>
        <end position="359"/>
    </location>
</feature>
<feature type="region of interest" description="Disordered" evidence="7">
    <location>
        <begin position="26"/>
        <end position="45"/>
    </location>
</feature>
<dbReference type="InterPro" id="IPR036638">
    <property type="entry name" value="HLH_DNA-bd_sf"/>
</dbReference>
<dbReference type="GO" id="GO:0046983">
    <property type="term" value="F:protein dimerization activity"/>
    <property type="evidence" value="ECO:0007669"/>
    <property type="project" value="InterPro"/>
</dbReference>
<accession>A0A016TMU3</accession>
<feature type="signal peptide" evidence="8">
    <location>
        <begin position="1"/>
        <end position="21"/>
    </location>
</feature>
<dbReference type="InterPro" id="IPR011598">
    <property type="entry name" value="bHLH_dom"/>
</dbReference>
<sequence>MRMGLCLGLDISLRLPRVTLGEVCKSTSDDTKMVRSESADEEMAVSDKFDATANEDDDDFSPQPIWATNGAHAESGKGNGIASARPISRSASSLSPNSSDPDRRLRRQIANCNERRRMQSINAGFQSLRALLPRKEGEKLSKAAILQHTADLIQQLQSERSRYLDNDEAGGKKPKIEIDDCAEFDQQRSMIDSLQMALERERTARIFLEQQLNQMREMYQNGLKAAVTPTSASPPQQRQQQPQQQQQPQAAIANPAPKITTTSTTMSVHDSVIRPTPLIAPISVDVSPRMSVPMPPTPSPMLPPSMPPHSATGPLSAPSAFSSSSITAHRSLQTILDAIRHLEGGALVPPTPSPPPPSSQAPLVR</sequence>
<feature type="region of interest" description="Disordered" evidence="7">
    <location>
        <begin position="343"/>
        <end position="365"/>
    </location>
</feature>
<evidence type="ECO:0000256" key="6">
    <source>
        <dbReference type="SAM" id="Coils"/>
    </source>
</evidence>
<dbReference type="AlphaFoldDB" id="A0A016TMU3"/>
<gene>
    <name evidence="10" type="primary">Acey_s0091.g2458</name>
    <name evidence="10" type="synonym">Acey-hlh-11</name>
    <name evidence="10" type="ORF">Y032_0091g2458</name>
</gene>
<protein>
    <recommendedName>
        <fullName evidence="9">BHLH domain-containing protein</fullName>
    </recommendedName>
</protein>
<feature type="region of interest" description="Disordered" evidence="7">
    <location>
        <begin position="52"/>
        <end position="104"/>
    </location>
</feature>
<feature type="compositionally biased region" description="Low complexity" evidence="7">
    <location>
        <begin position="234"/>
        <end position="249"/>
    </location>
</feature>
<organism evidence="10 11">
    <name type="scientific">Ancylostoma ceylanicum</name>
    <dbReference type="NCBI Taxonomy" id="53326"/>
    <lineage>
        <taxon>Eukaryota</taxon>
        <taxon>Metazoa</taxon>
        <taxon>Ecdysozoa</taxon>
        <taxon>Nematoda</taxon>
        <taxon>Chromadorea</taxon>
        <taxon>Rhabditida</taxon>
        <taxon>Rhabditina</taxon>
        <taxon>Rhabditomorpha</taxon>
        <taxon>Strongyloidea</taxon>
        <taxon>Ancylostomatidae</taxon>
        <taxon>Ancylostomatinae</taxon>
        <taxon>Ancylostoma</taxon>
    </lineage>
</organism>
<keyword evidence="3" id="KW-0238">DNA-binding</keyword>
<dbReference type="Gene3D" id="4.10.280.10">
    <property type="entry name" value="Helix-loop-helix DNA-binding domain"/>
    <property type="match status" value="1"/>
</dbReference>
<evidence type="ECO:0000256" key="7">
    <source>
        <dbReference type="SAM" id="MobiDB-lite"/>
    </source>
</evidence>
<feature type="compositionally biased region" description="Low complexity" evidence="7">
    <location>
        <begin position="81"/>
        <end position="99"/>
    </location>
</feature>
<evidence type="ECO:0000256" key="5">
    <source>
        <dbReference type="ARBA" id="ARBA00023242"/>
    </source>
</evidence>
<evidence type="ECO:0000256" key="2">
    <source>
        <dbReference type="ARBA" id="ARBA00023015"/>
    </source>
</evidence>
<feature type="chain" id="PRO_5001488159" description="BHLH domain-containing protein" evidence="8">
    <location>
        <begin position="22"/>
        <end position="365"/>
    </location>
</feature>
<dbReference type="PANTHER" id="PTHR15741:SF27">
    <property type="entry name" value="TRANSCRIPTION FACTOR AP-4"/>
    <property type="match status" value="1"/>
</dbReference>
<evidence type="ECO:0000259" key="9">
    <source>
        <dbReference type="PROSITE" id="PS50888"/>
    </source>
</evidence>
<feature type="compositionally biased region" description="Pro residues" evidence="7">
    <location>
        <begin position="293"/>
        <end position="307"/>
    </location>
</feature>
<dbReference type="OrthoDB" id="10029128at2759"/>
<evidence type="ECO:0000256" key="3">
    <source>
        <dbReference type="ARBA" id="ARBA00023125"/>
    </source>
</evidence>
<dbReference type="GO" id="GO:0000981">
    <property type="term" value="F:DNA-binding transcription factor activity, RNA polymerase II-specific"/>
    <property type="evidence" value="ECO:0007669"/>
    <property type="project" value="TreeGrafter"/>
</dbReference>
<dbReference type="GO" id="GO:0000978">
    <property type="term" value="F:RNA polymerase II cis-regulatory region sequence-specific DNA binding"/>
    <property type="evidence" value="ECO:0007669"/>
    <property type="project" value="TreeGrafter"/>
</dbReference>
<feature type="compositionally biased region" description="Basic and acidic residues" evidence="7">
    <location>
        <begin position="27"/>
        <end position="38"/>
    </location>
</feature>
<name>A0A016TMU3_9BILA</name>
<keyword evidence="5" id="KW-0539">Nucleus</keyword>
<keyword evidence="11" id="KW-1185">Reference proteome</keyword>
<keyword evidence="8" id="KW-0732">Signal</keyword>
<dbReference type="CDD" id="cd11419">
    <property type="entry name" value="bHLHzip_TFAP4"/>
    <property type="match status" value="1"/>
</dbReference>
<keyword evidence="2" id="KW-0805">Transcription regulation</keyword>
<dbReference type="Pfam" id="PF00010">
    <property type="entry name" value="HLH"/>
    <property type="match status" value="1"/>
</dbReference>
<dbReference type="PROSITE" id="PS50888">
    <property type="entry name" value="BHLH"/>
    <property type="match status" value="1"/>
</dbReference>
<dbReference type="InterPro" id="IPR052207">
    <property type="entry name" value="Max-like/E-box_TFs"/>
</dbReference>
<dbReference type="GO" id="GO:0005634">
    <property type="term" value="C:nucleus"/>
    <property type="evidence" value="ECO:0007669"/>
    <property type="project" value="UniProtKB-SubCell"/>
</dbReference>
<evidence type="ECO:0000256" key="1">
    <source>
        <dbReference type="ARBA" id="ARBA00004123"/>
    </source>
</evidence>
<evidence type="ECO:0000256" key="8">
    <source>
        <dbReference type="SAM" id="SignalP"/>
    </source>
</evidence>
<feature type="coiled-coil region" evidence="6">
    <location>
        <begin position="191"/>
        <end position="218"/>
    </location>
</feature>
<dbReference type="EMBL" id="JARK01001427">
    <property type="protein sequence ID" value="EYC03853.1"/>
    <property type="molecule type" value="Genomic_DNA"/>
</dbReference>
<feature type="region of interest" description="Disordered" evidence="7">
    <location>
        <begin position="293"/>
        <end position="324"/>
    </location>
</feature>
<dbReference type="STRING" id="53326.A0A016TMU3"/>